<evidence type="ECO:0000256" key="5">
    <source>
        <dbReference type="ARBA" id="ARBA00022692"/>
    </source>
</evidence>
<keyword evidence="8 10" id="KW-0472">Membrane</keyword>
<organism evidence="12 13">
    <name type="scientific">Litorivivens lipolytica</name>
    <dbReference type="NCBI Taxonomy" id="1524264"/>
    <lineage>
        <taxon>Bacteria</taxon>
        <taxon>Pseudomonadati</taxon>
        <taxon>Pseudomonadota</taxon>
        <taxon>Gammaproteobacteria</taxon>
        <taxon>Litorivivens</taxon>
    </lineage>
</organism>
<evidence type="ECO:0000256" key="4">
    <source>
        <dbReference type="ARBA" id="ARBA00022636"/>
    </source>
</evidence>
<comment type="catalytic activity">
    <reaction evidence="9">
        <text>3',3'-c-di-GMP + H2O = 5'-phosphoguanylyl(3'-&gt;5')guanosine + H(+)</text>
        <dbReference type="Rhea" id="RHEA:24902"/>
        <dbReference type="ChEBI" id="CHEBI:15377"/>
        <dbReference type="ChEBI" id="CHEBI:15378"/>
        <dbReference type="ChEBI" id="CHEBI:58754"/>
        <dbReference type="ChEBI" id="CHEBI:58805"/>
        <dbReference type="EC" id="3.1.4.52"/>
    </reaction>
</comment>
<dbReference type="InterPro" id="IPR024744">
    <property type="entry name" value="CSS-motif_dom"/>
</dbReference>
<protein>
    <recommendedName>
        <fullName evidence="2">cyclic-guanylate-specific phosphodiesterase</fullName>
        <ecNumber evidence="2">3.1.4.52</ecNumber>
    </recommendedName>
</protein>
<dbReference type="Pfam" id="PF00563">
    <property type="entry name" value="EAL"/>
    <property type="match status" value="1"/>
</dbReference>
<keyword evidence="5 10" id="KW-0812">Transmembrane</keyword>
<dbReference type="SMART" id="SM00052">
    <property type="entry name" value="EAL"/>
    <property type="match status" value="1"/>
</dbReference>
<dbReference type="SUPFAM" id="SSF141868">
    <property type="entry name" value="EAL domain-like"/>
    <property type="match status" value="1"/>
</dbReference>
<keyword evidence="3" id="KW-1003">Cell membrane</keyword>
<dbReference type="InterPro" id="IPR050706">
    <property type="entry name" value="Cyclic-di-GMP_PDE-like"/>
</dbReference>
<dbReference type="GO" id="GO:0071111">
    <property type="term" value="F:cyclic-guanylate-specific phosphodiesterase activity"/>
    <property type="evidence" value="ECO:0007669"/>
    <property type="project" value="UniProtKB-EC"/>
</dbReference>
<dbReference type="PANTHER" id="PTHR33121:SF81">
    <property type="entry name" value="CYCLIC DI-GMP PHOSPHODIESTERASE PDEB-RELATED"/>
    <property type="match status" value="1"/>
</dbReference>
<dbReference type="Gene3D" id="3.20.20.450">
    <property type="entry name" value="EAL domain"/>
    <property type="match status" value="1"/>
</dbReference>
<comment type="caution">
    <text evidence="12">The sequence shown here is derived from an EMBL/GenBank/DDBJ whole genome shotgun (WGS) entry which is preliminary data.</text>
</comment>
<keyword evidence="4" id="KW-0973">c-di-GMP</keyword>
<comment type="subcellular location">
    <subcellularLocation>
        <location evidence="1">Cell membrane</location>
        <topology evidence="1">Multi-pass membrane protein</topology>
    </subcellularLocation>
</comment>
<feature type="transmembrane region" description="Helical" evidence="10">
    <location>
        <begin position="238"/>
        <end position="262"/>
    </location>
</feature>
<proteinExistence type="predicted"/>
<dbReference type="Proteomes" id="UP000537130">
    <property type="component" value="Unassembled WGS sequence"/>
</dbReference>
<evidence type="ECO:0000256" key="9">
    <source>
        <dbReference type="ARBA" id="ARBA00034290"/>
    </source>
</evidence>
<dbReference type="AlphaFoldDB" id="A0A7W4Z3W8"/>
<evidence type="ECO:0000313" key="13">
    <source>
        <dbReference type="Proteomes" id="UP000537130"/>
    </source>
</evidence>
<evidence type="ECO:0000256" key="2">
    <source>
        <dbReference type="ARBA" id="ARBA00012282"/>
    </source>
</evidence>
<feature type="transmembrane region" description="Helical" evidence="10">
    <location>
        <begin position="12"/>
        <end position="36"/>
    </location>
</feature>
<evidence type="ECO:0000313" key="12">
    <source>
        <dbReference type="EMBL" id="MBB3045874.1"/>
    </source>
</evidence>
<dbReference type="GO" id="GO:0005886">
    <property type="term" value="C:plasma membrane"/>
    <property type="evidence" value="ECO:0007669"/>
    <property type="project" value="UniProtKB-SubCell"/>
</dbReference>
<gene>
    <name evidence="12" type="ORF">FHR99_000110</name>
</gene>
<evidence type="ECO:0000256" key="6">
    <source>
        <dbReference type="ARBA" id="ARBA00022801"/>
    </source>
</evidence>
<dbReference type="Pfam" id="PF12792">
    <property type="entry name" value="CSS-motif"/>
    <property type="match status" value="1"/>
</dbReference>
<keyword evidence="6" id="KW-0378">Hydrolase</keyword>
<evidence type="ECO:0000256" key="1">
    <source>
        <dbReference type="ARBA" id="ARBA00004651"/>
    </source>
</evidence>
<sequence length="523" mass="58086">MAVKLGRRDKIYLGMVATAIAGALILFAAIGGYVWFQSVSAEETRLQKLAERIGQRAENAIIDARALLVELNDAALEPCSPKHLELMQDIAIARTYVRGIGYWRAAERQCGTGLAEHFTPPKASRIYDSGMIAWWPGEETEVGGVQLFLMRFGRHDVVIDPRLLLNSDLLENHEVGLWVEGLLMTTSPKGVVLPEPETLEQGLTVDSKTQRTMARFSLGTIFPIDVVAVQHIQEFWSVYLPTILTFGAIGIGIIWLWIVILLKFSRSKLGLLAELKAAIADRKIEAYYQPVVDLSTGQCVGAESLARWTTEDGSRVGPDVFIPLAEDNRLISDLTISMLHSILTDMGDLLRRNPQLSINLNLSAQDLESDRLMIELDSAIKQAKLKPACIKLEITERALVDTDEARKRISTLRSRGHTIAIDDFGTGYSSLSYLESFELDVLKIDKAFVDAIDTHAVTSNVIVHVIEVAKSLELDIIAEGIEESHQASWLVKQGVRLGQGYFYAKPMASREFKAFVRKNNGKQ</sequence>
<name>A0A7W4Z3W8_9GAMM</name>
<keyword evidence="7 10" id="KW-1133">Transmembrane helix</keyword>
<dbReference type="InterPro" id="IPR035919">
    <property type="entry name" value="EAL_sf"/>
</dbReference>
<feature type="domain" description="EAL" evidence="11">
    <location>
        <begin position="268"/>
        <end position="520"/>
    </location>
</feature>
<reference evidence="12 13" key="1">
    <citation type="submission" date="2020-08" db="EMBL/GenBank/DDBJ databases">
        <title>Genomic Encyclopedia of Type Strains, Phase III (KMG-III): the genomes of soil and plant-associated and newly described type strains.</title>
        <authorList>
            <person name="Whitman W."/>
        </authorList>
    </citation>
    <scope>NUCLEOTIDE SEQUENCE [LARGE SCALE GENOMIC DNA]</scope>
    <source>
        <strain evidence="12 13">CECT 8654</strain>
    </source>
</reference>
<evidence type="ECO:0000256" key="7">
    <source>
        <dbReference type="ARBA" id="ARBA00022989"/>
    </source>
</evidence>
<evidence type="ECO:0000256" key="10">
    <source>
        <dbReference type="SAM" id="Phobius"/>
    </source>
</evidence>
<dbReference type="InterPro" id="IPR001633">
    <property type="entry name" value="EAL_dom"/>
</dbReference>
<dbReference type="EC" id="3.1.4.52" evidence="2"/>
<dbReference type="CDD" id="cd01948">
    <property type="entry name" value="EAL"/>
    <property type="match status" value="1"/>
</dbReference>
<evidence type="ECO:0000259" key="11">
    <source>
        <dbReference type="PROSITE" id="PS50883"/>
    </source>
</evidence>
<evidence type="ECO:0000256" key="8">
    <source>
        <dbReference type="ARBA" id="ARBA00023136"/>
    </source>
</evidence>
<evidence type="ECO:0000256" key="3">
    <source>
        <dbReference type="ARBA" id="ARBA00022475"/>
    </source>
</evidence>
<keyword evidence="13" id="KW-1185">Reference proteome</keyword>
<dbReference type="EMBL" id="JACHWY010000001">
    <property type="protein sequence ID" value="MBB3045874.1"/>
    <property type="molecule type" value="Genomic_DNA"/>
</dbReference>
<dbReference type="PROSITE" id="PS50883">
    <property type="entry name" value="EAL"/>
    <property type="match status" value="1"/>
</dbReference>
<accession>A0A7W4Z3W8</accession>
<dbReference type="PANTHER" id="PTHR33121">
    <property type="entry name" value="CYCLIC DI-GMP PHOSPHODIESTERASE PDEF"/>
    <property type="match status" value="1"/>
</dbReference>